<protein>
    <recommendedName>
        <fullName evidence="3">Mos1 transposase HTH domain-containing protein</fullName>
    </recommendedName>
</protein>
<dbReference type="InterPro" id="IPR052709">
    <property type="entry name" value="Transposase-MT_Hybrid"/>
</dbReference>
<dbReference type="PANTHER" id="PTHR46060">
    <property type="entry name" value="MARINER MOS1 TRANSPOSASE-LIKE PROTEIN"/>
    <property type="match status" value="1"/>
</dbReference>
<dbReference type="GO" id="GO:0003676">
    <property type="term" value="F:nucleic acid binding"/>
    <property type="evidence" value="ECO:0007669"/>
    <property type="project" value="InterPro"/>
</dbReference>
<dbReference type="Proteomes" id="UP000075809">
    <property type="component" value="Unassembled WGS sequence"/>
</dbReference>
<dbReference type="AlphaFoldDB" id="A0A151WND4"/>
<feature type="non-terminal residue" evidence="1">
    <location>
        <position position="1"/>
    </location>
</feature>
<proteinExistence type="predicted"/>
<dbReference type="STRING" id="64791.A0A151WND4"/>
<evidence type="ECO:0000313" key="1">
    <source>
        <dbReference type="EMBL" id="KYQ49422.1"/>
    </source>
</evidence>
<name>A0A151WND4_9HYME</name>
<keyword evidence="2" id="KW-1185">Reference proteome</keyword>
<evidence type="ECO:0000313" key="2">
    <source>
        <dbReference type="Proteomes" id="UP000075809"/>
    </source>
</evidence>
<sequence length="186" mass="21302">KKVEQKVCLKFCVTNEISFADVLKMLQKAYGDSNSLSKIQAYEYKLFKDSREVVDLPRSGCSSTSNTNENVDKVKKIVLVNRHMSEREITSTLSISNGSIHHILTEVLGLRRVQAQSRLIPKQLNFLPLRGKRFDLIDSIKENSTKELKAISSGAYKKCYEEWVNRWHMCIALNGDYFKGDKINLP</sequence>
<evidence type="ECO:0008006" key="3">
    <source>
        <dbReference type="Google" id="ProtNLM"/>
    </source>
</evidence>
<dbReference type="InterPro" id="IPR036397">
    <property type="entry name" value="RNaseH_sf"/>
</dbReference>
<dbReference type="EMBL" id="KQ982907">
    <property type="protein sequence ID" value="KYQ49422.1"/>
    <property type="molecule type" value="Genomic_DNA"/>
</dbReference>
<accession>A0A151WND4</accession>
<dbReference type="Gene3D" id="3.30.420.10">
    <property type="entry name" value="Ribonuclease H-like superfamily/Ribonuclease H"/>
    <property type="match status" value="1"/>
</dbReference>
<gene>
    <name evidence="1" type="ORF">ALC60_11528</name>
</gene>
<organism evidence="1 2">
    <name type="scientific">Mycetomoellerius zeteki</name>
    <dbReference type="NCBI Taxonomy" id="64791"/>
    <lineage>
        <taxon>Eukaryota</taxon>
        <taxon>Metazoa</taxon>
        <taxon>Ecdysozoa</taxon>
        <taxon>Arthropoda</taxon>
        <taxon>Hexapoda</taxon>
        <taxon>Insecta</taxon>
        <taxon>Pterygota</taxon>
        <taxon>Neoptera</taxon>
        <taxon>Endopterygota</taxon>
        <taxon>Hymenoptera</taxon>
        <taxon>Apocrita</taxon>
        <taxon>Aculeata</taxon>
        <taxon>Formicoidea</taxon>
        <taxon>Formicidae</taxon>
        <taxon>Myrmicinae</taxon>
        <taxon>Mycetomoellerius</taxon>
    </lineage>
</organism>
<dbReference type="PANTHER" id="PTHR46060:SF1">
    <property type="entry name" value="MARINER MOS1 TRANSPOSASE-LIKE PROTEIN"/>
    <property type="match status" value="1"/>
</dbReference>
<reference evidence="1 2" key="1">
    <citation type="submission" date="2015-09" db="EMBL/GenBank/DDBJ databases">
        <title>Trachymyrmex zeteki WGS genome.</title>
        <authorList>
            <person name="Nygaard S."/>
            <person name="Hu H."/>
            <person name="Boomsma J."/>
            <person name="Zhang G."/>
        </authorList>
    </citation>
    <scope>NUCLEOTIDE SEQUENCE [LARGE SCALE GENOMIC DNA]</scope>
    <source>
        <strain evidence="1">Tzet28-1</strain>
        <tissue evidence="1">Whole body</tissue>
    </source>
</reference>